<evidence type="ECO:0000313" key="2">
    <source>
        <dbReference type="Proteomes" id="UP000078542"/>
    </source>
</evidence>
<keyword evidence="2" id="KW-1185">Reference proteome</keyword>
<protein>
    <submittedName>
        <fullName evidence="1">Uncharacterized protein</fullName>
    </submittedName>
</protein>
<organism evidence="1 2">
    <name type="scientific">Cyphomyrmex costatus</name>
    <dbReference type="NCBI Taxonomy" id="456900"/>
    <lineage>
        <taxon>Eukaryota</taxon>
        <taxon>Metazoa</taxon>
        <taxon>Ecdysozoa</taxon>
        <taxon>Arthropoda</taxon>
        <taxon>Hexapoda</taxon>
        <taxon>Insecta</taxon>
        <taxon>Pterygota</taxon>
        <taxon>Neoptera</taxon>
        <taxon>Endopterygota</taxon>
        <taxon>Hymenoptera</taxon>
        <taxon>Apocrita</taxon>
        <taxon>Aculeata</taxon>
        <taxon>Formicoidea</taxon>
        <taxon>Formicidae</taxon>
        <taxon>Myrmicinae</taxon>
        <taxon>Cyphomyrmex</taxon>
    </lineage>
</organism>
<gene>
    <name evidence="1" type="ORF">ALC62_05236</name>
</gene>
<sequence>MRRRHRALPRFPTWRANCSLEGSAFFYREVARNFLEISPLILDYFFRETRIRIEVCSDNEHAIANPMITRSEGTRALRTSGGRSTSLDRTRARNRCHYWPKKRRHDCLDAAKAYGTLRPVIAEALSRLRRKSVERSGKDGTC</sequence>
<reference evidence="1 2" key="1">
    <citation type="submission" date="2016-03" db="EMBL/GenBank/DDBJ databases">
        <title>Cyphomyrmex costatus WGS genome.</title>
        <authorList>
            <person name="Nygaard S."/>
            <person name="Hu H."/>
            <person name="Boomsma J."/>
            <person name="Zhang G."/>
        </authorList>
    </citation>
    <scope>NUCLEOTIDE SEQUENCE [LARGE SCALE GENOMIC DNA]</scope>
    <source>
        <strain evidence="1">MS0001</strain>
        <tissue evidence="1">Whole body</tissue>
    </source>
</reference>
<evidence type="ECO:0000313" key="1">
    <source>
        <dbReference type="EMBL" id="KYN03935.1"/>
    </source>
</evidence>
<proteinExistence type="predicted"/>
<dbReference type="EMBL" id="KQ977294">
    <property type="protein sequence ID" value="KYN03935.1"/>
    <property type="molecule type" value="Genomic_DNA"/>
</dbReference>
<accession>A0A151IK84</accession>
<dbReference type="Proteomes" id="UP000078542">
    <property type="component" value="Unassembled WGS sequence"/>
</dbReference>
<dbReference type="AlphaFoldDB" id="A0A151IK84"/>
<name>A0A151IK84_9HYME</name>